<feature type="compositionally biased region" description="Basic residues" evidence="1">
    <location>
        <begin position="94"/>
        <end position="108"/>
    </location>
</feature>
<proteinExistence type="predicted"/>
<protein>
    <submittedName>
        <fullName evidence="3">Uncharacterized protein</fullName>
    </submittedName>
</protein>
<name>A0AAD9D9Q9_9STRA</name>
<dbReference type="AlphaFoldDB" id="A0AAD9D9Q9"/>
<evidence type="ECO:0000256" key="2">
    <source>
        <dbReference type="SAM" id="SignalP"/>
    </source>
</evidence>
<comment type="caution">
    <text evidence="3">The sequence shown here is derived from an EMBL/GenBank/DDBJ whole genome shotgun (WGS) entry which is preliminary data.</text>
</comment>
<gene>
    <name evidence="3" type="ORF">QTG54_011383</name>
</gene>
<keyword evidence="4" id="KW-1185">Reference proteome</keyword>
<organism evidence="3 4">
    <name type="scientific">Skeletonema marinoi</name>
    <dbReference type="NCBI Taxonomy" id="267567"/>
    <lineage>
        <taxon>Eukaryota</taxon>
        <taxon>Sar</taxon>
        <taxon>Stramenopiles</taxon>
        <taxon>Ochrophyta</taxon>
        <taxon>Bacillariophyta</taxon>
        <taxon>Coscinodiscophyceae</taxon>
        <taxon>Thalassiosirophycidae</taxon>
        <taxon>Thalassiosirales</taxon>
        <taxon>Skeletonemataceae</taxon>
        <taxon>Skeletonema</taxon>
        <taxon>Skeletonema marinoi-dohrnii complex</taxon>
    </lineage>
</organism>
<dbReference type="EMBL" id="JATAAI010000022">
    <property type="protein sequence ID" value="KAK1738089.1"/>
    <property type="molecule type" value="Genomic_DNA"/>
</dbReference>
<feature type="chain" id="PRO_5042051356" evidence="2">
    <location>
        <begin position="24"/>
        <end position="519"/>
    </location>
</feature>
<evidence type="ECO:0000313" key="3">
    <source>
        <dbReference type="EMBL" id="KAK1738089.1"/>
    </source>
</evidence>
<accession>A0AAD9D9Q9</accession>
<feature type="compositionally biased region" description="Basic and acidic residues" evidence="1">
    <location>
        <begin position="275"/>
        <end position="286"/>
    </location>
</feature>
<feature type="compositionally biased region" description="Basic and acidic residues" evidence="1">
    <location>
        <begin position="83"/>
        <end position="93"/>
    </location>
</feature>
<evidence type="ECO:0000256" key="1">
    <source>
        <dbReference type="SAM" id="MobiDB-lite"/>
    </source>
</evidence>
<keyword evidence="2" id="KW-0732">Signal</keyword>
<feature type="region of interest" description="Disordered" evidence="1">
    <location>
        <begin position="266"/>
        <end position="304"/>
    </location>
</feature>
<feature type="region of interest" description="Disordered" evidence="1">
    <location>
        <begin position="83"/>
        <end position="108"/>
    </location>
</feature>
<evidence type="ECO:0000313" key="4">
    <source>
        <dbReference type="Proteomes" id="UP001224775"/>
    </source>
</evidence>
<feature type="signal peptide" evidence="2">
    <location>
        <begin position="1"/>
        <end position="23"/>
    </location>
</feature>
<reference evidence="3" key="1">
    <citation type="submission" date="2023-06" db="EMBL/GenBank/DDBJ databases">
        <title>Survivors Of The Sea: Transcriptome response of Skeletonema marinoi to long-term dormancy.</title>
        <authorList>
            <person name="Pinder M.I.M."/>
            <person name="Kourtchenko O."/>
            <person name="Robertson E.K."/>
            <person name="Larsson T."/>
            <person name="Maumus F."/>
            <person name="Osuna-Cruz C.M."/>
            <person name="Vancaester E."/>
            <person name="Stenow R."/>
            <person name="Vandepoele K."/>
            <person name="Ploug H."/>
            <person name="Bruchert V."/>
            <person name="Godhe A."/>
            <person name="Topel M."/>
        </authorList>
    </citation>
    <scope>NUCLEOTIDE SEQUENCE</scope>
    <source>
        <strain evidence="3">R05AC</strain>
    </source>
</reference>
<sequence>MARATNTGAVRLFFLAATAAVGANPDASVGDSDTNTVVVKTLDPDVGKKLSIDTYAAVGGMALKPSDKEVEARRNVKEIWQDAKEDNARTSKDRRGRINKKKSRSERNMKKVKRILSSEFQSAIAANFVQNTASDSSTMVVRGGSSSWNTGWNTGWQDPWHDPWRDNTGWYEGSSKSSKVSKVGDDWYGYDDGWNNDGWLAYPWKGDDWVAWSASGSKSDKTGTDGWSDDWSDDWWAGDHHNDWDTGWDNHDDWDTGWGNHDDWNDGWSKGQNIDWDKNRKRKDNDWNNGWSKGNDWGSWGKDKDWNNDWTSEWGKDKDWNNEWGKDKRWNSGGGKWNDWSMDKHFKTYPPTLSPTMSPTFYPTFYPTLSPTLAPTVTPTWTPTFSPTLTPTIGDPTFTPTYSPTYLPTMFPTISPTLFPTIAPTIIPTLTPTISPTGEPTYYPTMTPTTCPAFEQRVCCMSGSRPECFELGCNLNQCKCTPTLIRACCETGLNGNQQGKCLDKLGCTISKCKQSGKLN</sequence>
<dbReference type="Proteomes" id="UP001224775">
    <property type="component" value="Unassembled WGS sequence"/>
</dbReference>